<gene>
    <name evidence="1" type="ORF">DFH94DRAFT_678739</name>
</gene>
<reference evidence="1" key="2">
    <citation type="journal article" date="2020" name="Nat. Commun.">
        <title>Large-scale genome sequencing of mycorrhizal fungi provides insights into the early evolution of symbiotic traits.</title>
        <authorList>
            <person name="Miyauchi S."/>
            <person name="Kiss E."/>
            <person name="Kuo A."/>
            <person name="Drula E."/>
            <person name="Kohler A."/>
            <person name="Sanchez-Garcia M."/>
            <person name="Morin E."/>
            <person name="Andreopoulos B."/>
            <person name="Barry K.W."/>
            <person name="Bonito G."/>
            <person name="Buee M."/>
            <person name="Carver A."/>
            <person name="Chen C."/>
            <person name="Cichocki N."/>
            <person name="Clum A."/>
            <person name="Culley D."/>
            <person name="Crous P.W."/>
            <person name="Fauchery L."/>
            <person name="Girlanda M."/>
            <person name="Hayes R.D."/>
            <person name="Keri Z."/>
            <person name="LaButti K."/>
            <person name="Lipzen A."/>
            <person name="Lombard V."/>
            <person name="Magnuson J."/>
            <person name="Maillard F."/>
            <person name="Murat C."/>
            <person name="Nolan M."/>
            <person name="Ohm R.A."/>
            <person name="Pangilinan J."/>
            <person name="Pereira M.F."/>
            <person name="Perotto S."/>
            <person name="Peter M."/>
            <person name="Pfister S."/>
            <person name="Riley R."/>
            <person name="Sitrit Y."/>
            <person name="Stielow J.B."/>
            <person name="Szollosi G."/>
            <person name="Zifcakova L."/>
            <person name="Stursova M."/>
            <person name="Spatafora J.W."/>
            <person name="Tedersoo L."/>
            <person name="Vaario L.M."/>
            <person name="Yamada A."/>
            <person name="Yan M."/>
            <person name="Wang P."/>
            <person name="Xu J."/>
            <person name="Bruns T."/>
            <person name="Baldrian P."/>
            <person name="Vilgalys R."/>
            <person name="Dunand C."/>
            <person name="Henrissat B."/>
            <person name="Grigoriev I.V."/>
            <person name="Hibbett D."/>
            <person name="Nagy L.G."/>
            <person name="Martin F.M."/>
        </authorList>
    </citation>
    <scope>NUCLEOTIDE SEQUENCE</scope>
    <source>
        <strain evidence="1">Prilba</strain>
    </source>
</reference>
<name>A0A9P5N3X3_9AGAM</name>
<protein>
    <submittedName>
        <fullName evidence="1">Uncharacterized protein</fullName>
    </submittedName>
</protein>
<comment type="caution">
    <text evidence="1">The sequence shown here is derived from an EMBL/GenBank/DDBJ whole genome shotgun (WGS) entry which is preliminary data.</text>
</comment>
<organism evidence="1 2">
    <name type="scientific">Russula ochroleuca</name>
    <dbReference type="NCBI Taxonomy" id="152965"/>
    <lineage>
        <taxon>Eukaryota</taxon>
        <taxon>Fungi</taxon>
        <taxon>Dikarya</taxon>
        <taxon>Basidiomycota</taxon>
        <taxon>Agaricomycotina</taxon>
        <taxon>Agaricomycetes</taxon>
        <taxon>Russulales</taxon>
        <taxon>Russulaceae</taxon>
        <taxon>Russula</taxon>
    </lineage>
</organism>
<proteinExistence type="predicted"/>
<dbReference type="EMBL" id="WHVB01000002">
    <property type="protein sequence ID" value="KAF8485961.1"/>
    <property type="molecule type" value="Genomic_DNA"/>
</dbReference>
<evidence type="ECO:0000313" key="2">
    <source>
        <dbReference type="Proteomes" id="UP000759537"/>
    </source>
</evidence>
<accession>A0A9P5N3X3</accession>
<keyword evidence="2" id="KW-1185">Reference proteome</keyword>
<dbReference type="AlphaFoldDB" id="A0A9P5N3X3"/>
<sequence>MKKPHSTTVDDAPAPRPDPLWAMGGYSCTSVPQSILRDLISAPRHLSTANLPKFNAANEIDYTCAYHINEAFINLTYTYPNIAGAWSMLAQRCEHKQLFNTTSEDDMLRQRTAQALWGHDVWTVEAAEGQFVSVERGEKGVPQQQQRLEDKHFKIPRKSKTGLKALLVATEADLAGTSFENSFGDLCGNFFARGDSLEWHCKNPPIECVNVTLEKATAKRRETQKAHDDIIGRIERCLGTRGYQGAVLANHKGEISRFLEEAHWQWQGAESAQRRQ</sequence>
<evidence type="ECO:0000313" key="1">
    <source>
        <dbReference type="EMBL" id="KAF8485961.1"/>
    </source>
</evidence>
<reference evidence="1" key="1">
    <citation type="submission" date="2019-10" db="EMBL/GenBank/DDBJ databases">
        <authorList>
            <consortium name="DOE Joint Genome Institute"/>
            <person name="Kuo A."/>
            <person name="Miyauchi S."/>
            <person name="Kiss E."/>
            <person name="Drula E."/>
            <person name="Kohler A."/>
            <person name="Sanchez-Garcia M."/>
            <person name="Andreopoulos B."/>
            <person name="Barry K.W."/>
            <person name="Bonito G."/>
            <person name="Buee M."/>
            <person name="Carver A."/>
            <person name="Chen C."/>
            <person name="Cichocki N."/>
            <person name="Clum A."/>
            <person name="Culley D."/>
            <person name="Crous P.W."/>
            <person name="Fauchery L."/>
            <person name="Girlanda M."/>
            <person name="Hayes R."/>
            <person name="Keri Z."/>
            <person name="LaButti K."/>
            <person name="Lipzen A."/>
            <person name="Lombard V."/>
            <person name="Magnuson J."/>
            <person name="Maillard F."/>
            <person name="Morin E."/>
            <person name="Murat C."/>
            <person name="Nolan M."/>
            <person name="Ohm R."/>
            <person name="Pangilinan J."/>
            <person name="Pereira M."/>
            <person name="Perotto S."/>
            <person name="Peter M."/>
            <person name="Riley R."/>
            <person name="Sitrit Y."/>
            <person name="Stielow B."/>
            <person name="Szollosi G."/>
            <person name="Zifcakova L."/>
            <person name="Stursova M."/>
            <person name="Spatafora J.W."/>
            <person name="Tedersoo L."/>
            <person name="Vaario L.-M."/>
            <person name="Yamada A."/>
            <person name="Yan M."/>
            <person name="Wang P."/>
            <person name="Xu J."/>
            <person name="Bruns T."/>
            <person name="Baldrian P."/>
            <person name="Vilgalys R."/>
            <person name="Henrissat B."/>
            <person name="Grigoriev I.V."/>
            <person name="Hibbett D."/>
            <person name="Nagy L.G."/>
            <person name="Martin F.M."/>
        </authorList>
    </citation>
    <scope>NUCLEOTIDE SEQUENCE</scope>
    <source>
        <strain evidence="1">Prilba</strain>
    </source>
</reference>
<dbReference type="Proteomes" id="UP000759537">
    <property type="component" value="Unassembled WGS sequence"/>
</dbReference>